<evidence type="ECO:0000259" key="2">
    <source>
        <dbReference type="Pfam" id="PF01408"/>
    </source>
</evidence>
<evidence type="ECO:0000313" key="4">
    <source>
        <dbReference type="EMBL" id="SLM19354.1"/>
    </source>
</evidence>
<dbReference type="InterPro" id="IPR000683">
    <property type="entry name" value="Gfo/Idh/MocA-like_OxRdtase_N"/>
</dbReference>
<keyword evidence="1" id="KW-0560">Oxidoreductase</keyword>
<evidence type="ECO:0000259" key="3">
    <source>
        <dbReference type="Pfam" id="PF22725"/>
    </source>
</evidence>
<dbReference type="PANTHER" id="PTHR43818:SF11">
    <property type="entry name" value="BCDNA.GH03377"/>
    <property type="match status" value="1"/>
</dbReference>
<dbReference type="SUPFAM" id="SSF55347">
    <property type="entry name" value="Glyceraldehyde-3-phosphate dehydrogenase-like, C-terminal domain"/>
    <property type="match status" value="1"/>
</dbReference>
<dbReference type="PANTHER" id="PTHR43818">
    <property type="entry name" value="BCDNA.GH03377"/>
    <property type="match status" value="1"/>
</dbReference>
<evidence type="ECO:0000256" key="1">
    <source>
        <dbReference type="ARBA" id="ARBA00023002"/>
    </source>
</evidence>
<dbReference type="Pfam" id="PF22725">
    <property type="entry name" value="GFO_IDH_MocA_C3"/>
    <property type="match status" value="1"/>
</dbReference>
<dbReference type="AlphaFoldDB" id="A0A3P3XT99"/>
<reference evidence="4" key="1">
    <citation type="submission" date="2017-02" db="EMBL/GenBank/DDBJ databases">
        <authorList>
            <person name="Regsiter A."/>
            <person name="William W."/>
        </authorList>
    </citation>
    <scope>NUCLEOTIDE SEQUENCE</scope>
    <source>
        <strain evidence="4">BdmA 4</strain>
    </source>
</reference>
<dbReference type="InterPro" id="IPR036291">
    <property type="entry name" value="NAD(P)-bd_dom_sf"/>
</dbReference>
<dbReference type="InterPro" id="IPR055170">
    <property type="entry name" value="GFO_IDH_MocA-like_dom"/>
</dbReference>
<evidence type="ECO:0008006" key="5">
    <source>
        <dbReference type="Google" id="ProtNLM"/>
    </source>
</evidence>
<gene>
    <name evidence="4" type="ORF">SPIRO4BDMA_50869</name>
</gene>
<sequence length="361" mass="39876">MQEKSSGQFYAPKGKAAPVCAQGECNIGVIGLDHGHIYGMCNGLTEAGAAIAMVYDRDAANVARFREVYPDATPASSIDEILRASDIKLVASAIIPAERGPLGMRALEAGKHFFSDKPPFTTRTQVDLARRTVAETGKMYAVYYSERLHVEASVYAQRLIEDGAIGKIVHISGWGPHRISLDQRPEWFFDKANFGGILVDLGCHQIEQILFYAGARDASISASHTANYKFSRYRQFEDFGDASLVMDNGATGYFSVNWLTPDGLGAWGDGRTFIQGTDGYIEMRKYIDVASDPEGDHVYLVNHRGEYHFRAAGTCGFPFFGQLVRDCIDNTRTAQDQELTFRATELAIEAEEKAEKLRAKI</sequence>
<feature type="domain" description="Gfo/Idh/MocA-like oxidoreductase N-terminal" evidence="2">
    <location>
        <begin position="26"/>
        <end position="144"/>
    </location>
</feature>
<dbReference type="Pfam" id="PF01408">
    <property type="entry name" value="GFO_IDH_MocA"/>
    <property type="match status" value="1"/>
</dbReference>
<organism evidence="4">
    <name type="scientific">uncultured spirochete</name>
    <dbReference type="NCBI Taxonomy" id="156406"/>
    <lineage>
        <taxon>Bacteria</taxon>
        <taxon>Pseudomonadati</taxon>
        <taxon>Spirochaetota</taxon>
        <taxon>Spirochaetia</taxon>
        <taxon>Spirochaetales</taxon>
        <taxon>environmental samples</taxon>
    </lineage>
</organism>
<dbReference type="SUPFAM" id="SSF51735">
    <property type="entry name" value="NAD(P)-binding Rossmann-fold domains"/>
    <property type="match status" value="1"/>
</dbReference>
<accession>A0A3P3XT99</accession>
<dbReference type="Gene3D" id="3.40.50.720">
    <property type="entry name" value="NAD(P)-binding Rossmann-like Domain"/>
    <property type="match status" value="1"/>
</dbReference>
<proteinExistence type="predicted"/>
<dbReference type="InterPro" id="IPR050463">
    <property type="entry name" value="Gfo/Idh/MocA_oxidrdct_glycsds"/>
</dbReference>
<dbReference type="GO" id="GO:0016491">
    <property type="term" value="F:oxidoreductase activity"/>
    <property type="evidence" value="ECO:0007669"/>
    <property type="project" value="UniProtKB-KW"/>
</dbReference>
<dbReference type="EMBL" id="FWDO01000005">
    <property type="protein sequence ID" value="SLM19354.1"/>
    <property type="molecule type" value="Genomic_DNA"/>
</dbReference>
<dbReference type="Gene3D" id="3.30.360.10">
    <property type="entry name" value="Dihydrodipicolinate Reductase, domain 2"/>
    <property type="match status" value="1"/>
</dbReference>
<name>A0A3P3XT99_9SPIR</name>
<protein>
    <recommendedName>
        <fullName evidence="5">Oxidoreductase domain protein</fullName>
    </recommendedName>
</protein>
<dbReference type="GO" id="GO:0000166">
    <property type="term" value="F:nucleotide binding"/>
    <property type="evidence" value="ECO:0007669"/>
    <property type="project" value="InterPro"/>
</dbReference>
<feature type="domain" description="GFO/IDH/MocA-like oxidoreductase" evidence="3">
    <location>
        <begin position="155"/>
        <end position="282"/>
    </location>
</feature>